<dbReference type="PROSITE" id="PS50267">
    <property type="entry name" value="NA_NEUROTRAN_SYMP_3"/>
    <property type="match status" value="1"/>
</dbReference>
<evidence type="ECO:0000256" key="22">
    <source>
        <dbReference type="PIRSR" id="PIRSR600175-1"/>
    </source>
</evidence>
<dbReference type="GO" id="GO:0042416">
    <property type="term" value="P:dopamine biosynthetic process"/>
    <property type="evidence" value="ECO:0007669"/>
    <property type="project" value="Ensembl"/>
</dbReference>
<dbReference type="GO" id="GO:1990384">
    <property type="term" value="P:hyaloid vascular plexus regression"/>
    <property type="evidence" value="ECO:0007669"/>
    <property type="project" value="Ensembl"/>
</dbReference>
<comment type="subcellular location">
    <subcellularLocation>
        <location evidence="2">Cell membrane</location>
        <topology evidence="2">Multi-pass membrane protein</topology>
    </subcellularLocation>
    <subcellularLocation>
        <location evidence="1">Cell projection</location>
        <location evidence="1">Axon</location>
    </subcellularLocation>
</comment>
<keyword evidence="14" id="KW-1015">Disulfide bond</keyword>
<comment type="catalytic activity">
    <reaction evidence="20">
        <text>dopamine(out) + chloride(out) + Na(+)(out) = dopamine(in) + chloride(in) + Na(+)(in)</text>
        <dbReference type="Rhea" id="RHEA:70919"/>
        <dbReference type="ChEBI" id="CHEBI:17996"/>
        <dbReference type="ChEBI" id="CHEBI:29101"/>
        <dbReference type="ChEBI" id="CHEBI:59905"/>
    </reaction>
</comment>
<dbReference type="GO" id="GO:0042053">
    <property type="term" value="P:regulation of dopamine metabolic process"/>
    <property type="evidence" value="ECO:0007669"/>
    <property type="project" value="Ensembl"/>
</dbReference>
<feature type="binding site" evidence="22">
    <location>
        <position position="67"/>
    </location>
    <ligand>
        <name>Na(+)</name>
        <dbReference type="ChEBI" id="CHEBI:29101"/>
        <label>1</label>
    </ligand>
</feature>
<dbReference type="PRINTS" id="PR00176">
    <property type="entry name" value="NANEUSMPORT"/>
</dbReference>
<evidence type="ECO:0000313" key="24">
    <source>
        <dbReference type="Ensembl" id="ENSPTIP00000006987.1"/>
    </source>
</evidence>
<evidence type="ECO:0000256" key="11">
    <source>
        <dbReference type="ARBA" id="ARBA00022989"/>
    </source>
</evidence>
<evidence type="ECO:0000256" key="2">
    <source>
        <dbReference type="ARBA" id="ARBA00004651"/>
    </source>
</evidence>
<dbReference type="GeneTree" id="ENSGT00940000161224"/>
<keyword evidence="16" id="KW-0966">Cell projection</keyword>
<evidence type="ECO:0000256" key="4">
    <source>
        <dbReference type="ARBA" id="ARBA00021359"/>
    </source>
</evidence>
<evidence type="ECO:0000313" key="25">
    <source>
        <dbReference type="Proteomes" id="UP000675900"/>
    </source>
</evidence>
<dbReference type="GO" id="GO:0035240">
    <property type="term" value="F:dopamine binding"/>
    <property type="evidence" value="ECO:0007669"/>
    <property type="project" value="Ensembl"/>
</dbReference>
<feature type="binding site" evidence="22">
    <location>
        <position position="290"/>
    </location>
    <ligand>
        <name>Na(+)</name>
        <dbReference type="ChEBI" id="CHEBI:29101"/>
        <label>1</label>
    </ligand>
</feature>
<dbReference type="GO" id="GO:0042220">
    <property type="term" value="P:response to cocaine"/>
    <property type="evidence" value="ECO:0007669"/>
    <property type="project" value="Ensembl"/>
</dbReference>
<evidence type="ECO:0000256" key="23">
    <source>
        <dbReference type="SAM" id="Phobius"/>
    </source>
</evidence>
<feature type="transmembrane region" description="Helical" evidence="23">
    <location>
        <begin position="321"/>
        <end position="341"/>
    </location>
</feature>
<comment type="similarity">
    <text evidence="3">Belongs to the sodium:neurotransmitter symporter (SNF) (TC 2.A.22) family. SLC6A3 subfamily.</text>
</comment>
<dbReference type="GO" id="GO:0006865">
    <property type="term" value="P:amino acid transport"/>
    <property type="evidence" value="ECO:0007669"/>
    <property type="project" value="TreeGrafter"/>
</dbReference>
<feature type="binding site" evidence="22">
    <location>
        <position position="65"/>
    </location>
    <ligand>
        <name>Na(+)</name>
        <dbReference type="ChEBI" id="CHEBI:29101"/>
        <label>1</label>
    </ligand>
</feature>
<dbReference type="Ensembl" id="ENSPTIT00000010823.1">
    <property type="protein sequence ID" value="ENSPTIP00000006987.1"/>
    <property type="gene ID" value="ENSPTIG00000008759.1"/>
</dbReference>
<evidence type="ECO:0000256" key="9">
    <source>
        <dbReference type="ARBA" id="ARBA00022775"/>
    </source>
</evidence>
<evidence type="ECO:0000256" key="13">
    <source>
        <dbReference type="ARBA" id="ARBA00023136"/>
    </source>
</evidence>
<dbReference type="PANTHER" id="PTHR11616">
    <property type="entry name" value="SODIUM/CHLORIDE DEPENDENT TRANSPORTER"/>
    <property type="match status" value="1"/>
</dbReference>
<dbReference type="GO" id="GO:0021984">
    <property type="term" value="P:adenohypophysis development"/>
    <property type="evidence" value="ECO:0007669"/>
    <property type="project" value="Ensembl"/>
</dbReference>
<evidence type="ECO:0000256" key="20">
    <source>
        <dbReference type="ARBA" id="ARBA00047758"/>
    </source>
</evidence>
<dbReference type="GO" id="GO:0007626">
    <property type="term" value="P:locomotory behavior"/>
    <property type="evidence" value="ECO:0007669"/>
    <property type="project" value="Ensembl"/>
</dbReference>
<dbReference type="PRINTS" id="PR01202">
    <property type="entry name" value="DOPTRANSPORT"/>
</dbReference>
<sequence>MSSGVAPAKEPDATGPKAVELVLVKEQNGVQFASSTLINPTQTPVETQERETWSKKVDFLLSVVGFAVDLANVWRFPYLCYKNGGAPVPPAGSSASSLSAVLPAVGRAVGMWAVHVPPCLDSIGFSLTCASGTLWRRVCWGLRSHRAGDFRQASWGRGVLWASSAFRFRFRVGRQHPEAPACPTLSRRGVLHLHESRGIDDLGPPRWQLTSCLVLVIILLYFSLWKGVKTSGKVVWITATMPYAVLFALLLRGLTLPGAVDGIRAYLSVDFHRLCESSVWIDAATQVCFSLGVGFGVLIAFSSYNKFTNNCYRDAVITTSVNSLTSFSSGFVVFSFLGYMAQKHSVPIGDVAKDGPGAPSSALNVILMCGMSKARSEFLPRALPLLQGGIYVFTLLDHFAAGTSILFGVLIEAIGVAWFYGKDGASAGAGSVPVLPPFPQSRLGKGCKLAYAITPEQERELVDSGEVRQFR</sequence>
<evidence type="ECO:0000256" key="8">
    <source>
        <dbReference type="ARBA" id="ARBA00022723"/>
    </source>
</evidence>
<dbReference type="InterPro" id="IPR002436">
    <property type="entry name" value="Na/ntran_symport_dopamine"/>
</dbReference>
<keyword evidence="7 23" id="KW-0812">Transmembrane</keyword>
<comment type="function">
    <text evidence="19">Mediates sodium- and chloride-dependent transport of dopamine. Also mediates sodium- and chloride-dependent transport of norepinephrine (also known as noradrenaline). Regulator of light-dependent retinal hyaloid vessel regression, downstream of OPN5 signaling.</text>
</comment>
<dbReference type="GO" id="GO:0009986">
    <property type="term" value="C:cell surface"/>
    <property type="evidence" value="ECO:0007669"/>
    <property type="project" value="Ensembl"/>
</dbReference>
<dbReference type="GO" id="GO:0060134">
    <property type="term" value="P:prepulse inhibition"/>
    <property type="evidence" value="ECO:0007669"/>
    <property type="project" value="Ensembl"/>
</dbReference>
<evidence type="ECO:0000256" key="1">
    <source>
        <dbReference type="ARBA" id="ARBA00004489"/>
    </source>
</evidence>
<dbReference type="GO" id="GO:0005330">
    <property type="term" value="F:dopamine:sodium symporter activity"/>
    <property type="evidence" value="ECO:0007669"/>
    <property type="project" value="Ensembl"/>
</dbReference>
<feature type="binding site" evidence="22">
    <location>
        <position position="322"/>
    </location>
    <ligand>
        <name>Na(+)</name>
        <dbReference type="ChEBI" id="CHEBI:29101"/>
        <label>1</label>
    </ligand>
</feature>
<keyword evidence="8 22" id="KW-0479">Metal-binding</keyword>
<evidence type="ECO:0000256" key="5">
    <source>
        <dbReference type="ARBA" id="ARBA00022448"/>
    </source>
</evidence>
<dbReference type="InterPro" id="IPR000175">
    <property type="entry name" value="Na/ntran_symport"/>
</dbReference>
<dbReference type="InterPro" id="IPR037272">
    <property type="entry name" value="SNS_sf"/>
</dbReference>
<keyword evidence="25" id="KW-1185">Reference proteome</keyword>
<keyword evidence="13 23" id="KW-0472">Membrane</keyword>
<dbReference type="GO" id="GO:0050890">
    <property type="term" value="P:cognition"/>
    <property type="evidence" value="ECO:0007669"/>
    <property type="project" value="Ensembl"/>
</dbReference>
<keyword evidence="11 23" id="KW-1133">Transmembrane helix</keyword>
<gene>
    <name evidence="24" type="primary">SLC6A3</name>
</gene>
<dbReference type="PANTHER" id="PTHR11616:SF38">
    <property type="entry name" value="SODIUM-DEPENDENT DOPAMINE TRANSPORTER"/>
    <property type="match status" value="1"/>
</dbReference>
<reference evidence="24" key="1">
    <citation type="submission" date="2025-08" db="UniProtKB">
        <authorList>
            <consortium name="Ensembl"/>
        </authorList>
    </citation>
    <scope>IDENTIFICATION</scope>
</reference>
<evidence type="ECO:0000256" key="15">
    <source>
        <dbReference type="ARBA" id="ARBA00023180"/>
    </source>
</evidence>
<feature type="transmembrane region" description="Helical" evidence="23">
    <location>
        <begin position="207"/>
        <end position="224"/>
    </location>
</feature>
<dbReference type="GO" id="GO:0007595">
    <property type="term" value="P:lactation"/>
    <property type="evidence" value="ECO:0007669"/>
    <property type="project" value="Ensembl"/>
</dbReference>
<evidence type="ECO:0000256" key="19">
    <source>
        <dbReference type="ARBA" id="ARBA00045868"/>
    </source>
</evidence>
<evidence type="ECO:0000256" key="12">
    <source>
        <dbReference type="ARBA" id="ARBA00023053"/>
    </source>
</evidence>
<comment type="catalytic activity">
    <reaction evidence="21">
        <text>dopamine(out) + chloride(out) + 2 Na(+)(out) = dopamine(in) + chloride(in) + 2 Na(+)(in)</text>
        <dbReference type="Rhea" id="RHEA:70931"/>
        <dbReference type="ChEBI" id="CHEBI:17996"/>
        <dbReference type="ChEBI" id="CHEBI:29101"/>
        <dbReference type="ChEBI" id="CHEBI:59905"/>
    </reaction>
</comment>
<dbReference type="GO" id="GO:0005326">
    <property type="term" value="F:neurotransmitter transmembrane transporter activity"/>
    <property type="evidence" value="ECO:0007669"/>
    <property type="project" value="Ensembl"/>
</dbReference>
<keyword evidence="15" id="KW-0325">Glycoprotein</keyword>
<protein>
    <recommendedName>
        <fullName evidence="4">Sodium-dependent dopamine transporter</fullName>
    </recommendedName>
    <alternativeName>
        <fullName evidence="17">Solute carrier family 6 member 3</fullName>
    </alternativeName>
</protein>
<dbReference type="GO" id="GO:0001504">
    <property type="term" value="P:neurotransmitter uptake"/>
    <property type="evidence" value="ECO:0007669"/>
    <property type="project" value="Ensembl"/>
</dbReference>
<feature type="transmembrane region" description="Helical" evidence="23">
    <location>
        <begin position="402"/>
        <end position="421"/>
    </location>
</feature>
<feature type="transmembrane region" description="Helical" evidence="23">
    <location>
        <begin position="279"/>
        <end position="301"/>
    </location>
</feature>
<proteinExistence type="inferred from homology"/>
<evidence type="ECO:0000256" key="3">
    <source>
        <dbReference type="ARBA" id="ARBA00007836"/>
    </source>
</evidence>
<dbReference type="Pfam" id="PF00209">
    <property type="entry name" value="SNF"/>
    <property type="match status" value="3"/>
</dbReference>
<evidence type="ECO:0000256" key="17">
    <source>
        <dbReference type="ARBA" id="ARBA00031654"/>
    </source>
</evidence>
<evidence type="ECO:0000256" key="7">
    <source>
        <dbReference type="ARBA" id="ARBA00022692"/>
    </source>
</evidence>
<reference evidence="24" key="2">
    <citation type="submission" date="2025-09" db="UniProtKB">
        <authorList>
            <consortium name="Ensembl"/>
        </authorList>
    </citation>
    <scope>IDENTIFICATION</scope>
</reference>
<dbReference type="GO" id="GO:0043679">
    <property type="term" value="C:axon terminus"/>
    <property type="evidence" value="ECO:0007669"/>
    <property type="project" value="Ensembl"/>
</dbReference>
<comment type="catalytic activity">
    <reaction evidence="18">
        <text>(R)-noradrenaline(out) + chloride(out) + Na(+)(out) = (R)-noradrenaline(in) + chloride(in) + Na(+)(in)</text>
        <dbReference type="Rhea" id="RHEA:70923"/>
        <dbReference type="ChEBI" id="CHEBI:17996"/>
        <dbReference type="ChEBI" id="CHEBI:29101"/>
        <dbReference type="ChEBI" id="CHEBI:72587"/>
    </reaction>
</comment>
<feature type="binding site" evidence="22">
    <location>
        <position position="72"/>
    </location>
    <ligand>
        <name>Na(+)</name>
        <dbReference type="ChEBI" id="CHEBI:29101"/>
        <label>1</label>
    </ligand>
</feature>
<feature type="transmembrane region" description="Helical" evidence="23">
    <location>
        <begin position="244"/>
        <end position="267"/>
    </location>
</feature>
<keyword evidence="9" id="KW-0532">Neurotransmitter transport</keyword>
<evidence type="ECO:0000256" key="21">
    <source>
        <dbReference type="ARBA" id="ARBA00047773"/>
    </source>
</evidence>
<accession>A0A8C9JMG2</accession>
<keyword evidence="12 22" id="KW-0915">Sodium</keyword>
<dbReference type="GO" id="GO:0016600">
    <property type="term" value="C:flotillin complex"/>
    <property type="evidence" value="ECO:0007669"/>
    <property type="project" value="Ensembl"/>
</dbReference>
<evidence type="ECO:0000256" key="14">
    <source>
        <dbReference type="ARBA" id="ARBA00023157"/>
    </source>
</evidence>
<dbReference type="Proteomes" id="UP000675900">
    <property type="component" value="Unassembled WGS sequence"/>
</dbReference>
<feature type="binding site" evidence="22">
    <location>
        <position position="68"/>
    </location>
    <ligand>
        <name>Na(+)</name>
        <dbReference type="ChEBI" id="CHEBI:29101"/>
        <label>1</label>
    </ligand>
</feature>
<dbReference type="GO" id="GO:0040018">
    <property type="term" value="P:positive regulation of multicellular organism growth"/>
    <property type="evidence" value="ECO:0007669"/>
    <property type="project" value="Ensembl"/>
</dbReference>
<dbReference type="GO" id="GO:0043025">
    <property type="term" value="C:neuronal cell body"/>
    <property type="evidence" value="ECO:0007669"/>
    <property type="project" value="Ensembl"/>
</dbReference>
<organism evidence="24 25">
    <name type="scientific">Panthera tigris altaica</name>
    <name type="common">Siberian tiger</name>
    <dbReference type="NCBI Taxonomy" id="74533"/>
    <lineage>
        <taxon>Eukaryota</taxon>
        <taxon>Metazoa</taxon>
        <taxon>Chordata</taxon>
        <taxon>Craniata</taxon>
        <taxon>Vertebrata</taxon>
        <taxon>Euteleostomi</taxon>
        <taxon>Mammalia</taxon>
        <taxon>Eutheria</taxon>
        <taxon>Laurasiatheria</taxon>
        <taxon>Carnivora</taxon>
        <taxon>Feliformia</taxon>
        <taxon>Felidae</taxon>
        <taxon>Pantherinae</taxon>
        <taxon>Panthera</taxon>
    </lineage>
</organism>
<name>A0A8C9JMG2_PANTA</name>
<keyword evidence="10" id="KW-0769">Symport</keyword>
<evidence type="ECO:0000256" key="18">
    <source>
        <dbReference type="ARBA" id="ARBA00034288"/>
    </source>
</evidence>
<evidence type="ECO:0000256" key="6">
    <source>
        <dbReference type="ARBA" id="ARBA00022475"/>
    </source>
</evidence>
<dbReference type="AlphaFoldDB" id="A0A8C9JMG2"/>
<dbReference type="GO" id="GO:0046872">
    <property type="term" value="F:metal ion binding"/>
    <property type="evidence" value="ECO:0007669"/>
    <property type="project" value="UniProtKB-KW"/>
</dbReference>
<dbReference type="SUPFAM" id="SSF161070">
    <property type="entry name" value="SNF-like"/>
    <property type="match status" value="1"/>
</dbReference>
<keyword evidence="5" id="KW-0813">Transport</keyword>
<evidence type="ECO:0000256" key="10">
    <source>
        <dbReference type="ARBA" id="ARBA00022847"/>
    </source>
</evidence>
<dbReference type="GO" id="GO:0007608">
    <property type="term" value="P:sensory perception of smell"/>
    <property type="evidence" value="ECO:0007669"/>
    <property type="project" value="Ensembl"/>
</dbReference>
<keyword evidence="6" id="KW-1003">Cell membrane</keyword>
<evidence type="ECO:0000256" key="16">
    <source>
        <dbReference type="ARBA" id="ARBA00023273"/>
    </source>
</evidence>
<dbReference type="GO" id="GO:0042420">
    <property type="term" value="P:dopamine catabolic process"/>
    <property type="evidence" value="ECO:0007669"/>
    <property type="project" value="Ensembl"/>
</dbReference>